<dbReference type="SUPFAM" id="SSF88659">
    <property type="entry name" value="Sigma3 and sigma4 domains of RNA polymerase sigma factors"/>
    <property type="match status" value="1"/>
</dbReference>
<keyword evidence="7" id="KW-1185">Reference proteome</keyword>
<name>A0A841BBW3_9PSEU</name>
<feature type="domain" description="RNA polymerase sigma factor 70 region 4 type 2" evidence="5">
    <location>
        <begin position="119"/>
        <end position="165"/>
    </location>
</feature>
<sequence>MRTMARHRAPEPPLFEANFEAFYVATSSGTYAAIHRLAAGDEYLARDVVQEAYLAMGNIWSVRRGRTAEDNRKLVLRIAVNKLFDVYRARRVPEVELNDDVITLLAEEVTFDELSVLRPVRELLARQPPRRRAVGVLFFLEGLTDQEIAEILGISPSTVRTQIERLSAVFEPHRDLVRRAHQADPHPPAFDVEAGLVDLRARASTAEPYAMTGGRTLPSSELRLEALISTVEGWRGRGVEVPEHRRIAELCERATALAELAALLPLPVGAVRILVSDLADRGVVRIHEPDDHDDGGPKPATIERVLRNLDRP</sequence>
<gene>
    <name evidence="6" type="ORF">HDA45_008406</name>
</gene>
<dbReference type="Pfam" id="PF05331">
    <property type="entry name" value="DUF742"/>
    <property type="match status" value="1"/>
</dbReference>
<evidence type="ECO:0000259" key="5">
    <source>
        <dbReference type="Pfam" id="PF08281"/>
    </source>
</evidence>
<dbReference type="InterPro" id="IPR014284">
    <property type="entry name" value="RNA_pol_sigma-70_dom"/>
</dbReference>
<dbReference type="PANTHER" id="PTHR36221:SF1">
    <property type="entry name" value="DUF742 DOMAIN-CONTAINING PROTEIN"/>
    <property type="match status" value="1"/>
</dbReference>
<organism evidence="6 7">
    <name type="scientific">Amycolatopsis umgeniensis</name>
    <dbReference type="NCBI Taxonomy" id="336628"/>
    <lineage>
        <taxon>Bacteria</taxon>
        <taxon>Bacillati</taxon>
        <taxon>Actinomycetota</taxon>
        <taxon>Actinomycetes</taxon>
        <taxon>Pseudonocardiales</taxon>
        <taxon>Pseudonocardiaceae</taxon>
        <taxon>Amycolatopsis</taxon>
    </lineage>
</organism>
<keyword evidence="4" id="KW-0804">Transcription</keyword>
<dbReference type="Gene3D" id="1.10.10.10">
    <property type="entry name" value="Winged helix-like DNA-binding domain superfamily/Winged helix DNA-binding domain"/>
    <property type="match status" value="1"/>
</dbReference>
<dbReference type="AlphaFoldDB" id="A0A841BBW3"/>
<dbReference type="NCBIfam" id="TIGR02937">
    <property type="entry name" value="sigma70-ECF"/>
    <property type="match status" value="1"/>
</dbReference>
<dbReference type="CDD" id="cd06171">
    <property type="entry name" value="Sigma70_r4"/>
    <property type="match status" value="1"/>
</dbReference>
<dbReference type="GO" id="GO:0003677">
    <property type="term" value="F:DNA binding"/>
    <property type="evidence" value="ECO:0007669"/>
    <property type="project" value="InterPro"/>
</dbReference>
<evidence type="ECO:0000256" key="1">
    <source>
        <dbReference type="ARBA" id="ARBA00010641"/>
    </source>
</evidence>
<keyword evidence="2" id="KW-0805">Transcription regulation</keyword>
<comment type="similarity">
    <text evidence="1">Belongs to the sigma-70 factor family. ECF subfamily.</text>
</comment>
<dbReference type="EMBL" id="JACHMX010000001">
    <property type="protein sequence ID" value="MBB5858319.1"/>
    <property type="molecule type" value="Genomic_DNA"/>
</dbReference>
<evidence type="ECO:0000256" key="2">
    <source>
        <dbReference type="ARBA" id="ARBA00023015"/>
    </source>
</evidence>
<dbReference type="InterPro" id="IPR013249">
    <property type="entry name" value="RNA_pol_sigma70_r4_t2"/>
</dbReference>
<dbReference type="Pfam" id="PF08281">
    <property type="entry name" value="Sigma70_r4_2"/>
    <property type="match status" value="1"/>
</dbReference>
<dbReference type="Gene3D" id="1.10.1740.10">
    <property type="match status" value="1"/>
</dbReference>
<dbReference type="InterPro" id="IPR036388">
    <property type="entry name" value="WH-like_DNA-bd_sf"/>
</dbReference>
<dbReference type="Proteomes" id="UP000580861">
    <property type="component" value="Unassembled WGS sequence"/>
</dbReference>
<comment type="caution">
    <text evidence="6">The sequence shown here is derived from an EMBL/GenBank/DDBJ whole genome shotgun (WGS) entry which is preliminary data.</text>
</comment>
<dbReference type="RefSeq" id="WP_184905129.1">
    <property type="nucleotide sequence ID" value="NZ_JACHMX010000001.1"/>
</dbReference>
<evidence type="ECO:0000256" key="4">
    <source>
        <dbReference type="ARBA" id="ARBA00023163"/>
    </source>
</evidence>
<dbReference type="GO" id="GO:0006352">
    <property type="term" value="P:DNA-templated transcription initiation"/>
    <property type="evidence" value="ECO:0007669"/>
    <property type="project" value="InterPro"/>
</dbReference>
<dbReference type="SUPFAM" id="SSF88946">
    <property type="entry name" value="Sigma2 domain of RNA polymerase sigma factors"/>
    <property type="match status" value="1"/>
</dbReference>
<accession>A0A841BBW3</accession>
<reference evidence="6 7" key="1">
    <citation type="submission" date="2020-08" db="EMBL/GenBank/DDBJ databases">
        <title>Sequencing the genomes of 1000 actinobacteria strains.</title>
        <authorList>
            <person name="Klenk H.-P."/>
        </authorList>
    </citation>
    <scope>NUCLEOTIDE SEQUENCE [LARGE SCALE GENOMIC DNA]</scope>
    <source>
        <strain evidence="6 7">DSM 45272</strain>
    </source>
</reference>
<dbReference type="InterPro" id="IPR013325">
    <property type="entry name" value="RNA_pol_sigma_r2"/>
</dbReference>
<evidence type="ECO:0000313" key="7">
    <source>
        <dbReference type="Proteomes" id="UP000580861"/>
    </source>
</evidence>
<evidence type="ECO:0000256" key="3">
    <source>
        <dbReference type="ARBA" id="ARBA00023082"/>
    </source>
</evidence>
<dbReference type="InterPro" id="IPR007995">
    <property type="entry name" value="DUF742"/>
</dbReference>
<dbReference type="GO" id="GO:0016987">
    <property type="term" value="F:sigma factor activity"/>
    <property type="evidence" value="ECO:0007669"/>
    <property type="project" value="UniProtKB-KW"/>
</dbReference>
<protein>
    <submittedName>
        <fullName evidence="6">RNA polymerase sigma factor (Sigma-70 family)</fullName>
    </submittedName>
</protein>
<dbReference type="PANTHER" id="PTHR36221">
    <property type="entry name" value="DUF742 DOMAIN-CONTAINING PROTEIN"/>
    <property type="match status" value="1"/>
</dbReference>
<evidence type="ECO:0000313" key="6">
    <source>
        <dbReference type="EMBL" id="MBB5858319.1"/>
    </source>
</evidence>
<proteinExistence type="inferred from homology"/>
<keyword evidence="3" id="KW-0731">Sigma factor</keyword>
<dbReference type="InterPro" id="IPR013324">
    <property type="entry name" value="RNA_pol_sigma_r3/r4-like"/>
</dbReference>